<evidence type="ECO:0000256" key="1">
    <source>
        <dbReference type="SAM" id="MobiDB-lite"/>
    </source>
</evidence>
<reference evidence="2 3" key="1">
    <citation type="submission" date="2021-03" db="EMBL/GenBank/DDBJ databases">
        <title>Identification of novel Bacillus strains.</title>
        <authorList>
            <person name="Xiao Z."/>
            <person name="Li Y."/>
            <person name="Shen J."/>
        </authorList>
    </citation>
    <scope>NUCLEOTIDE SEQUENCE [LARGE SCALE GENOMIC DNA]</scope>
    <source>
        <strain evidence="2 3">SY8</strain>
    </source>
</reference>
<accession>A0ABS3NZC8</accession>
<protein>
    <recommendedName>
        <fullName evidence="4">Lipoprotein</fullName>
    </recommendedName>
</protein>
<evidence type="ECO:0000313" key="3">
    <source>
        <dbReference type="Proteomes" id="UP000677611"/>
    </source>
</evidence>
<gene>
    <name evidence="2" type="ORF">J4P90_12970</name>
</gene>
<feature type="region of interest" description="Disordered" evidence="1">
    <location>
        <begin position="39"/>
        <end position="79"/>
    </location>
</feature>
<proteinExistence type="predicted"/>
<keyword evidence="3" id="KW-1185">Reference proteome</keyword>
<dbReference type="Proteomes" id="UP000677611">
    <property type="component" value="Unassembled WGS sequence"/>
</dbReference>
<evidence type="ECO:0008006" key="4">
    <source>
        <dbReference type="Google" id="ProtNLM"/>
    </source>
</evidence>
<dbReference type="EMBL" id="JAGDQJ010000014">
    <property type="protein sequence ID" value="MBO1626133.1"/>
    <property type="molecule type" value="Genomic_DNA"/>
</dbReference>
<organism evidence="2 3">
    <name type="scientific">Bacillus arachidis</name>
    <dbReference type="NCBI Taxonomy" id="2819290"/>
    <lineage>
        <taxon>Bacteria</taxon>
        <taxon>Bacillati</taxon>
        <taxon>Bacillota</taxon>
        <taxon>Bacilli</taxon>
        <taxon>Bacillales</taxon>
        <taxon>Bacillaceae</taxon>
        <taxon>Bacillus</taxon>
    </lineage>
</organism>
<comment type="caution">
    <text evidence="2">The sequence shown here is derived from an EMBL/GenBank/DDBJ whole genome shotgun (WGS) entry which is preliminary data.</text>
</comment>
<sequence>MYNYGIVCFYENNTGEFLMKKIILGTLTTFLLLAGCNNSTESKPADSKKTAAEEETKSTKNEDKQDTNPKKDEEVLSPTNQSTKDIITPLLVKSETPADIMTIQVQEDMKQKLEEINKKMKASLQKNYTWYMEYIKAAQPGERLAYHENMGITQEEYELFLSSDQYMKLVKGQEGKIHFKKINNNVYEIQASSPIKLLNKVQIDFASNTLKTEFGTLNYDGKVEASDAQKITGRWNGEQWKLSTGSFTATYAIGQLEDSKKTIIYITAKGLLDGKTINQDQVIEFKAQ</sequence>
<name>A0ABS3NZC8_9BACI</name>
<evidence type="ECO:0000313" key="2">
    <source>
        <dbReference type="EMBL" id="MBO1626133.1"/>
    </source>
</evidence>
<feature type="compositionally biased region" description="Basic and acidic residues" evidence="1">
    <location>
        <begin position="43"/>
        <end position="74"/>
    </location>
</feature>